<organism evidence="1 2">
    <name type="scientific">Polarella glacialis</name>
    <name type="common">Dinoflagellate</name>
    <dbReference type="NCBI Taxonomy" id="89957"/>
    <lineage>
        <taxon>Eukaryota</taxon>
        <taxon>Sar</taxon>
        <taxon>Alveolata</taxon>
        <taxon>Dinophyceae</taxon>
        <taxon>Suessiales</taxon>
        <taxon>Suessiaceae</taxon>
        <taxon>Polarella</taxon>
    </lineage>
</organism>
<gene>
    <name evidence="1" type="ORF">PGLA2088_LOCUS21924</name>
</gene>
<dbReference type="GO" id="GO:0016616">
    <property type="term" value="F:oxidoreductase activity, acting on the CH-OH group of donors, NAD or NADP as acceptor"/>
    <property type="evidence" value="ECO:0007669"/>
    <property type="project" value="TreeGrafter"/>
</dbReference>
<feature type="non-terminal residue" evidence="1">
    <location>
        <position position="159"/>
    </location>
</feature>
<dbReference type="InterPro" id="IPR036291">
    <property type="entry name" value="NAD(P)-bd_dom_sf"/>
</dbReference>
<dbReference type="EMBL" id="CAJNNW010025861">
    <property type="protein sequence ID" value="CAE8680484.1"/>
    <property type="molecule type" value="Genomic_DNA"/>
</dbReference>
<evidence type="ECO:0000313" key="1">
    <source>
        <dbReference type="EMBL" id="CAE8680484.1"/>
    </source>
</evidence>
<sequence length="159" mass="16910">LAPAEMSRQYSLADQVARFERAKTEGNQRFLDIDSVYDGSFLKGKRVLVVGASRGLGLSIAKELVAQGAKTIVTCRGPSPDLESLGAEQIISGVDVQDNASIAKLAAELDAPVDVLIQNAGYFTEAAETLTTIDDKEDLKQIDVCALGPLRVVSALFKA</sequence>
<dbReference type="InterPro" id="IPR002347">
    <property type="entry name" value="SDR_fam"/>
</dbReference>
<dbReference type="Gene3D" id="3.40.50.720">
    <property type="entry name" value="NAD(P)-binding Rossmann-like Domain"/>
    <property type="match status" value="1"/>
</dbReference>
<dbReference type="Pfam" id="PF00106">
    <property type="entry name" value="adh_short"/>
    <property type="match status" value="1"/>
</dbReference>
<feature type="non-terminal residue" evidence="1">
    <location>
        <position position="1"/>
    </location>
</feature>
<dbReference type="InterPro" id="IPR052184">
    <property type="entry name" value="SDR_enzymes"/>
</dbReference>
<dbReference type="Proteomes" id="UP000626109">
    <property type="component" value="Unassembled WGS sequence"/>
</dbReference>
<proteinExistence type="predicted"/>
<protein>
    <recommendedName>
        <fullName evidence="3">Protochlorophyllide reductase</fullName>
    </recommendedName>
</protein>
<name>A0A813JM81_POLGL</name>
<dbReference type="AlphaFoldDB" id="A0A813JM81"/>
<evidence type="ECO:0000313" key="2">
    <source>
        <dbReference type="Proteomes" id="UP000626109"/>
    </source>
</evidence>
<dbReference type="PRINTS" id="PR00081">
    <property type="entry name" value="GDHRDH"/>
</dbReference>
<evidence type="ECO:0008006" key="3">
    <source>
        <dbReference type="Google" id="ProtNLM"/>
    </source>
</evidence>
<dbReference type="SUPFAM" id="SSF51735">
    <property type="entry name" value="NAD(P)-binding Rossmann-fold domains"/>
    <property type="match status" value="1"/>
</dbReference>
<dbReference type="PANTHER" id="PTHR45458:SF1">
    <property type="entry name" value="SHORT CHAIN DEHYDROGENASE"/>
    <property type="match status" value="1"/>
</dbReference>
<comment type="caution">
    <text evidence="1">The sequence shown here is derived from an EMBL/GenBank/DDBJ whole genome shotgun (WGS) entry which is preliminary data.</text>
</comment>
<accession>A0A813JM81</accession>
<reference evidence="1" key="1">
    <citation type="submission" date="2021-02" db="EMBL/GenBank/DDBJ databases">
        <authorList>
            <person name="Dougan E. K."/>
            <person name="Rhodes N."/>
            <person name="Thang M."/>
            <person name="Chan C."/>
        </authorList>
    </citation>
    <scope>NUCLEOTIDE SEQUENCE</scope>
</reference>
<dbReference type="PANTHER" id="PTHR45458">
    <property type="entry name" value="SHORT-CHAIN DEHYDROGENASE/REDUCTASE SDR"/>
    <property type="match status" value="1"/>
</dbReference>